<feature type="transmembrane region" description="Helical" evidence="2">
    <location>
        <begin position="48"/>
        <end position="65"/>
    </location>
</feature>
<proteinExistence type="predicted"/>
<keyword evidence="2" id="KW-1133">Transmembrane helix</keyword>
<feature type="transmembrane region" description="Helical" evidence="2">
    <location>
        <begin position="137"/>
        <end position="163"/>
    </location>
</feature>
<feature type="transmembrane region" description="Helical" evidence="2">
    <location>
        <begin position="175"/>
        <end position="194"/>
    </location>
</feature>
<keyword evidence="4" id="KW-1185">Reference proteome</keyword>
<sequence>MSTLTTPNPSPTTDAAPVAPRPATGSGLSFVGILRSEWIKLRSLRSTVWSFALVIVVSLGMALLMSSTATGNSGLVLADDDQMAFILSVTTFGIFFGQMIVAVLGVISVTGEYSTGMIKSTLTAVPRRLPALAAKMIVMFTATFIVGVISTVGSFLVASPILAGSDISADLTDPLLMQAVFGGALYLALIAVFAQGLGTILRSSAGGIALALGILLVLPVVLSMIPAEWTADLGPYLISNAGAEIFFTSGYSVVEEAWQNLLITLGWVAASLGLAGLLLKSRDA</sequence>
<keyword evidence="2" id="KW-0812">Transmembrane</keyword>
<dbReference type="PANTHER" id="PTHR37305:SF1">
    <property type="entry name" value="MEMBRANE PROTEIN"/>
    <property type="match status" value="1"/>
</dbReference>
<organism evidence="3 4">
    <name type="scientific">Cryobacterium frigoriphilum</name>
    <dbReference type="NCBI Taxonomy" id="1259150"/>
    <lineage>
        <taxon>Bacteria</taxon>
        <taxon>Bacillati</taxon>
        <taxon>Actinomycetota</taxon>
        <taxon>Actinomycetes</taxon>
        <taxon>Micrococcales</taxon>
        <taxon>Microbacteriaceae</taxon>
        <taxon>Cryobacterium</taxon>
    </lineage>
</organism>
<evidence type="ECO:0000256" key="2">
    <source>
        <dbReference type="SAM" id="Phobius"/>
    </source>
</evidence>
<accession>A0A4R9A4U6</accession>
<dbReference type="OrthoDB" id="3297477at2"/>
<feature type="compositionally biased region" description="Low complexity" evidence="1">
    <location>
        <begin position="1"/>
        <end position="13"/>
    </location>
</feature>
<evidence type="ECO:0000256" key="1">
    <source>
        <dbReference type="SAM" id="MobiDB-lite"/>
    </source>
</evidence>
<dbReference type="Proteomes" id="UP000297447">
    <property type="component" value="Unassembled WGS sequence"/>
</dbReference>
<feature type="transmembrane region" description="Helical" evidence="2">
    <location>
        <begin position="85"/>
        <end position="109"/>
    </location>
</feature>
<dbReference type="AlphaFoldDB" id="A0A4R9A4U6"/>
<name>A0A4R9A4U6_9MICO</name>
<feature type="region of interest" description="Disordered" evidence="1">
    <location>
        <begin position="1"/>
        <end position="21"/>
    </location>
</feature>
<evidence type="ECO:0000313" key="4">
    <source>
        <dbReference type="Proteomes" id="UP000297447"/>
    </source>
</evidence>
<protein>
    <submittedName>
        <fullName evidence="3">ABC transporter permease</fullName>
    </submittedName>
</protein>
<comment type="caution">
    <text evidence="3">The sequence shown here is derived from an EMBL/GenBank/DDBJ whole genome shotgun (WGS) entry which is preliminary data.</text>
</comment>
<dbReference type="PANTHER" id="PTHR37305">
    <property type="entry name" value="INTEGRAL MEMBRANE PROTEIN-RELATED"/>
    <property type="match status" value="1"/>
</dbReference>
<feature type="transmembrane region" description="Helical" evidence="2">
    <location>
        <begin position="257"/>
        <end position="279"/>
    </location>
</feature>
<keyword evidence="2" id="KW-0472">Membrane</keyword>
<gene>
    <name evidence="3" type="ORF">E3T55_06940</name>
</gene>
<dbReference type="Pfam" id="PF12730">
    <property type="entry name" value="ABC2_membrane_4"/>
    <property type="match status" value="1"/>
</dbReference>
<dbReference type="EMBL" id="SOHE01000031">
    <property type="protein sequence ID" value="TFD52115.1"/>
    <property type="molecule type" value="Genomic_DNA"/>
</dbReference>
<dbReference type="RefSeq" id="WP_134518853.1">
    <property type="nucleotide sequence ID" value="NZ_SOHE01000031.1"/>
</dbReference>
<evidence type="ECO:0000313" key="3">
    <source>
        <dbReference type="EMBL" id="TFD52115.1"/>
    </source>
</evidence>
<reference evidence="3 4" key="1">
    <citation type="submission" date="2019-03" db="EMBL/GenBank/DDBJ databases">
        <title>Genomics of glacier-inhabiting Cryobacterium strains.</title>
        <authorList>
            <person name="Liu Q."/>
            <person name="Xin Y.-H."/>
        </authorList>
    </citation>
    <scope>NUCLEOTIDE SEQUENCE [LARGE SCALE GENOMIC DNA]</scope>
    <source>
        <strain evidence="3 4">Hh14</strain>
    </source>
</reference>
<feature type="transmembrane region" description="Helical" evidence="2">
    <location>
        <begin position="206"/>
        <end position="227"/>
    </location>
</feature>